<evidence type="ECO:0000256" key="1">
    <source>
        <dbReference type="SAM" id="Coils"/>
    </source>
</evidence>
<keyword evidence="3" id="KW-0472">Membrane</keyword>
<comment type="caution">
    <text evidence="4">The sequence shown here is derived from an EMBL/GenBank/DDBJ whole genome shotgun (WGS) entry which is preliminary data.</text>
</comment>
<keyword evidence="3" id="KW-0812">Transmembrane</keyword>
<dbReference type="PRINTS" id="PR01228">
    <property type="entry name" value="EGGSHELL"/>
</dbReference>
<dbReference type="STRING" id="212667.VFDL14_19940"/>
<accession>A0A066UJI0</accession>
<dbReference type="AlphaFoldDB" id="A0A066UJI0"/>
<feature type="coiled-coil region" evidence="1">
    <location>
        <begin position="251"/>
        <end position="278"/>
    </location>
</feature>
<keyword evidence="3" id="KW-1133">Transmembrane helix</keyword>
<proteinExistence type="predicted"/>
<reference evidence="4 5" key="1">
    <citation type="submission" date="2014-02" db="EMBL/GenBank/DDBJ databases">
        <title>Vibrio fortis Dalian14 Genome Sequencing.</title>
        <authorList>
            <person name="Wang Y."/>
            <person name="Song L."/>
            <person name="Liu G."/>
            <person name="Ding J."/>
        </authorList>
    </citation>
    <scope>NUCLEOTIDE SEQUENCE [LARGE SCALE GENOMIC DNA]</scope>
    <source>
        <strain evidence="4 5">Dalian14</strain>
    </source>
</reference>
<dbReference type="EMBL" id="JFFR01000027">
    <property type="protein sequence ID" value="KDN27175.1"/>
    <property type="molecule type" value="Genomic_DNA"/>
</dbReference>
<feature type="transmembrane region" description="Helical" evidence="3">
    <location>
        <begin position="322"/>
        <end position="340"/>
    </location>
</feature>
<keyword evidence="1" id="KW-0175">Coiled coil</keyword>
<evidence type="ECO:0000256" key="2">
    <source>
        <dbReference type="SAM" id="MobiDB-lite"/>
    </source>
</evidence>
<evidence type="ECO:0000313" key="4">
    <source>
        <dbReference type="EMBL" id="KDN27175.1"/>
    </source>
</evidence>
<keyword evidence="5" id="KW-1185">Reference proteome</keyword>
<protein>
    <submittedName>
        <fullName evidence="4">Mucin 17-like protein</fullName>
    </submittedName>
</protein>
<name>A0A066UJI0_9VIBR</name>
<organism evidence="4 5">
    <name type="scientific">Vibrio fortis</name>
    <dbReference type="NCBI Taxonomy" id="212667"/>
    <lineage>
        <taxon>Bacteria</taxon>
        <taxon>Pseudomonadati</taxon>
        <taxon>Pseudomonadota</taxon>
        <taxon>Gammaproteobacteria</taxon>
        <taxon>Vibrionales</taxon>
        <taxon>Vibrionaceae</taxon>
        <taxon>Vibrio</taxon>
    </lineage>
</organism>
<gene>
    <name evidence="4" type="ORF">VFDL14_19940</name>
</gene>
<feature type="region of interest" description="Disordered" evidence="2">
    <location>
        <begin position="37"/>
        <end position="223"/>
    </location>
</feature>
<evidence type="ECO:0000313" key="5">
    <source>
        <dbReference type="Proteomes" id="UP000027219"/>
    </source>
</evidence>
<dbReference type="Proteomes" id="UP000027219">
    <property type="component" value="Unassembled WGS sequence"/>
</dbReference>
<evidence type="ECO:0000256" key="3">
    <source>
        <dbReference type="SAM" id="Phobius"/>
    </source>
</evidence>
<feature type="compositionally biased region" description="Gly residues" evidence="2">
    <location>
        <begin position="62"/>
        <end position="214"/>
    </location>
</feature>
<sequence length="347" mass="31900">MEGERLGFMIFPIGTAKVSAVCQNSCRAELSSTAAWVQNGTDNDPRPFGLYNYTGKSCTGSEGSGGSTGSGGDGSGSGGDGSGSGGDGSGSGGDGSGSGGDGSGSGGDGSGSGGDGSGSGGDGSGSGGDGSGSGGGGSGSDGSGSGSDGSGSGSDGSGSGSDGSGSGSDGSGSGSGGGGSGSGGSGSGSGGSGSGSGGSGLGSGGSGSGSGGGDSDGDGLTKGDIKDAIEEALGKSGTFTSPANGEGYGSGTALTGSVAALQTEVEELEDELKRKLKKSPLKLGQMSFSNGSYDGTSFNLSRWDVDVGFNLFSSLGVNNTDMIRTVILFIATLFAGFILLSSGRSKV</sequence>